<keyword evidence="5" id="KW-1185">Reference proteome</keyword>
<sequence length="204" mass="23294">MSDSHVEGCGECYRWVQTEEEVTCEIKIGELIEASRVQLDLDPEQIDGKQIKKLLQIGLDAKRISIGLKGVSLFAKELASSIDPESSTWYLDDPRGCEADYPGKILVLMMEKRRKGWWESCFLGESKADLSEVRGKKNFRDCDPRTQSQILELISGHEKHVPNKNPIDIQDVLKQSWNQENSPFQGLEYDQKLVDELLGNKRNL</sequence>
<comment type="caution">
    <text evidence="4">The sequence shown here is derived from an EMBL/GenBank/DDBJ whole genome shotgun (WGS) entry which is preliminary data.</text>
</comment>
<dbReference type="CDD" id="cd06467">
    <property type="entry name" value="p23_NUDC_like"/>
    <property type="match status" value="1"/>
</dbReference>
<dbReference type="PANTHER" id="PTHR12356:SF3">
    <property type="entry name" value="NUCLEAR MIGRATION PROTEIN NUDC"/>
    <property type="match status" value="1"/>
</dbReference>
<dbReference type="EMBL" id="JAPCXB010000057">
    <property type="protein sequence ID" value="KAJ1611583.1"/>
    <property type="molecule type" value="Genomic_DNA"/>
</dbReference>
<reference evidence="4" key="1">
    <citation type="submission" date="2022-10" db="EMBL/GenBank/DDBJ databases">
        <title>Adaptive evolution leads to modifications in subtelomeric GC content in a zoonotic Cryptosporidium species.</title>
        <authorList>
            <person name="Li J."/>
            <person name="Feng Y."/>
            <person name="Xiao L."/>
        </authorList>
    </citation>
    <scope>NUCLEOTIDE SEQUENCE</scope>
    <source>
        <strain evidence="4">25894</strain>
    </source>
</reference>
<organism evidence="4 5">
    <name type="scientific">Cryptosporidium canis</name>
    <dbReference type="NCBI Taxonomy" id="195482"/>
    <lineage>
        <taxon>Eukaryota</taxon>
        <taxon>Sar</taxon>
        <taxon>Alveolata</taxon>
        <taxon>Apicomplexa</taxon>
        <taxon>Conoidasida</taxon>
        <taxon>Coccidia</taxon>
        <taxon>Eucoccidiorida</taxon>
        <taxon>Eimeriorina</taxon>
        <taxon>Cryptosporidiidae</taxon>
        <taxon>Cryptosporidium</taxon>
    </lineage>
</organism>
<dbReference type="PROSITE" id="PS51203">
    <property type="entry name" value="CS"/>
    <property type="match status" value="1"/>
</dbReference>
<dbReference type="SUPFAM" id="SSF49764">
    <property type="entry name" value="HSP20-like chaperones"/>
    <property type="match status" value="1"/>
</dbReference>
<comment type="subcellular location">
    <subcellularLocation>
        <location evidence="1">Cytoplasm</location>
    </subcellularLocation>
</comment>
<dbReference type="InterPro" id="IPR037898">
    <property type="entry name" value="NudC_fam"/>
</dbReference>
<feature type="domain" description="CS" evidence="3">
    <location>
        <begin position="8"/>
        <end position="122"/>
    </location>
</feature>
<dbReference type="InterPro" id="IPR008978">
    <property type="entry name" value="HSP20-like_chaperone"/>
</dbReference>
<accession>A0ABQ8P7Y3</accession>
<evidence type="ECO:0000256" key="1">
    <source>
        <dbReference type="ARBA" id="ARBA00004496"/>
    </source>
</evidence>
<dbReference type="Pfam" id="PF04969">
    <property type="entry name" value="CS"/>
    <property type="match status" value="1"/>
</dbReference>
<evidence type="ECO:0000256" key="2">
    <source>
        <dbReference type="ARBA" id="ARBA00022490"/>
    </source>
</evidence>
<proteinExistence type="predicted"/>
<keyword evidence="2" id="KW-0963">Cytoplasm</keyword>
<dbReference type="InterPro" id="IPR007052">
    <property type="entry name" value="CS_dom"/>
</dbReference>
<gene>
    <name evidence="4" type="ORF">OJ252_1496</name>
</gene>
<dbReference type="Gene3D" id="2.60.40.790">
    <property type="match status" value="1"/>
</dbReference>
<evidence type="ECO:0000259" key="3">
    <source>
        <dbReference type="PROSITE" id="PS51203"/>
    </source>
</evidence>
<dbReference type="PANTHER" id="PTHR12356">
    <property type="entry name" value="NUCLEAR MOVEMENT PROTEIN NUDC"/>
    <property type="match status" value="1"/>
</dbReference>
<dbReference type="Proteomes" id="UP001071777">
    <property type="component" value="Unassembled WGS sequence"/>
</dbReference>
<evidence type="ECO:0000313" key="4">
    <source>
        <dbReference type="EMBL" id="KAJ1611583.1"/>
    </source>
</evidence>
<protein>
    <recommendedName>
        <fullName evidence="3">CS domain-containing protein</fullName>
    </recommendedName>
</protein>
<name>A0ABQ8P7Y3_9CRYT</name>
<evidence type="ECO:0000313" key="5">
    <source>
        <dbReference type="Proteomes" id="UP001071777"/>
    </source>
</evidence>